<evidence type="ECO:0000313" key="18">
    <source>
        <dbReference type="EMBL" id="SFE91175.1"/>
    </source>
</evidence>
<evidence type="ECO:0000256" key="8">
    <source>
        <dbReference type="ARBA" id="ARBA00022723"/>
    </source>
</evidence>
<evidence type="ECO:0000256" key="14">
    <source>
        <dbReference type="ARBA" id="ARBA00047683"/>
    </source>
</evidence>
<evidence type="ECO:0000313" key="19">
    <source>
        <dbReference type="Proteomes" id="UP000183410"/>
    </source>
</evidence>
<dbReference type="Pfam" id="PF04715">
    <property type="entry name" value="Anth_synt_I_N"/>
    <property type="match status" value="1"/>
</dbReference>
<keyword evidence="12 15" id="KW-0456">Lyase</keyword>
<evidence type="ECO:0000256" key="4">
    <source>
        <dbReference type="ARBA" id="ARBA00011575"/>
    </source>
</evidence>
<dbReference type="EC" id="4.1.3.27" evidence="5 15"/>
<keyword evidence="19" id="KW-1185">Reference proteome</keyword>
<evidence type="ECO:0000256" key="6">
    <source>
        <dbReference type="ARBA" id="ARBA00020653"/>
    </source>
</evidence>
<dbReference type="Pfam" id="PF00425">
    <property type="entry name" value="Chorismate_bind"/>
    <property type="match status" value="1"/>
</dbReference>
<comment type="cofactor">
    <cofactor evidence="1 15">
        <name>Mg(2+)</name>
        <dbReference type="ChEBI" id="CHEBI:18420"/>
    </cofactor>
</comment>
<evidence type="ECO:0000256" key="10">
    <source>
        <dbReference type="ARBA" id="ARBA00022842"/>
    </source>
</evidence>
<dbReference type="GO" id="GO:0004049">
    <property type="term" value="F:anthranilate synthase activity"/>
    <property type="evidence" value="ECO:0007669"/>
    <property type="project" value="UniProtKB-EC"/>
</dbReference>
<evidence type="ECO:0000256" key="1">
    <source>
        <dbReference type="ARBA" id="ARBA00001946"/>
    </source>
</evidence>
<dbReference type="InterPro" id="IPR006805">
    <property type="entry name" value="Anth_synth_I_N"/>
</dbReference>
<evidence type="ECO:0000256" key="5">
    <source>
        <dbReference type="ARBA" id="ARBA00012266"/>
    </source>
</evidence>
<dbReference type="NCBIfam" id="TIGR00564">
    <property type="entry name" value="trpE_most"/>
    <property type="match status" value="1"/>
</dbReference>
<evidence type="ECO:0000256" key="2">
    <source>
        <dbReference type="ARBA" id="ARBA00004873"/>
    </source>
</evidence>
<dbReference type="Gene3D" id="3.60.120.10">
    <property type="entry name" value="Anthranilate synthase"/>
    <property type="match status" value="1"/>
</dbReference>
<dbReference type="PRINTS" id="PR00095">
    <property type="entry name" value="ANTSNTHASEI"/>
</dbReference>
<proteinExistence type="inferred from homology"/>
<evidence type="ECO:0000256" key="13">
    <source>
        <dbReference type="ARBA" id="ARBA00025634"/>
    </source>
</evidence>
<dbReference type="Proteomes" id="UP000183410">
    <property type="component" value="Unassembled WGS sequence"/>
</dbReference>
<name>A0A1I2EEA3_9BACL</name>
<dbReference type="EMBL" id="FONN01000009">
    <property type="protein sequence ID" value="SFE91175.1"/>
    <property type="molecule type" value="Genomic_DNA"/>
</dbReference>
<comment type="similarity">
    <text evidence="3 15">Belongs to the anthranilate synthase component I family.</text>
</comment>
<keyword evidence="11 15" id="KW-0057">Aromatic amino acid biosynthesis</keyword>
<gene>
    <name evidence="15" type="primary">trpE</name>
    <name evidence="18" type="ORF">SAMN04487969_10953</name>
</gene>
<dbReference type="UniPathway" id="UPA00035">
    <property type="reaction ID" value="UER00040"/>
</dbReference>
<dbReference type="InterPro" id="IPR015890">
    <property type="entry name" value="Chorismate_C"/>
</dbReference>
<dbReference type="AlphaFoldDB" id="A0A1I2EEA3"/>
<dbReference type="PANTHER" id="PTHR11236">
    <property type="entry name" value="AMINOBENZOATE/ANTHRANILATE SYNTHASE"/>
    <property type="match status" value="1"/>
</dbReference>
<evidence type="ECO:0000259" key="16">
    <source>
        <dbReference type="Pfam" id="PF00425"/>
    </source>
</evidence>
<comment type="catalytic activity">
    <reaction evidence="14 15">
        <text>chorismate + L-glutamine = anthranilate + pyruvate + L-glutamate + H(+)</text>
        <dbReference type="Rhea" id="RHEA:21732"/>
        <dbReference type="ChEBI" id="CHEBI:15361"/>
        <dbReference type="ChEBI" id="CHEBI:15378"/>
        <dbReference type="ChEBI" id="CHEBI:16567"/>
        <dbReference type="ChEBI" id="CHEBI:29748"/>
        <dbReference type="ChEBI" id="CHEBI:29985"/>
        <dbReference type="ChEBI" id="CHEBI:58359"/>
        <dbReference type="EC" id="4.1.3.27"/>
    </reaction>
</comment>
<dbReference type="PANTHER" id="PTHR11236:SF48">
    <property type="entry name" value="ISOCHORISMATE SYNTHASE MENF"/>
    <property type="match status" value="1"/>
</dbReference>
<feature type="domain" description="Anthranilate synthase component I N-terminal" evidence="17">
    <location>
        <begin position="109"/>
        <end position="248"/>
    </location>
</feature>
<evidence type="ECO:0000256" key="12">
    <source>
        <dbReference type="ARBA" id="ARBA00023239"/>
    </source>
</evidence>
<comment type="subunit">
    <text evidence="4 15">Heterotetramer consisting of two non-identical subunits: a beta subunit (TrpG) and a large alpha subunit (TrpE).</text>
</comment>
<evidence type="ECO:0000256" key="9">
    <source>
        <dbReference type="ARBA" id="ARBA00022822"/>
    </source>
</evidence>
<feature type="domain" description="Chorismate-utilising enzyme C-terminal" evidence="16">
    <location>
        <begin position="316"/>
        <end position="569"/>
    </location>
</feature>
<keyword evidence="7 15" id="KW-0028">Amino-acid biosynthesis</keyword>
<keyword evidence="9 15" id="KW-0822">Tryptophan biosynthesis</keyword>
<evidence type="ECO:0000256" key="11">
    <source>
        <dbReference type="ARBA" id="ARBA00023141"/>
    </source>
</evidence>
<dbReference type="GO" id="GO:0046872">
    <property type="term" value="F:metal ion binding"/>
    <property type="evidence" value="ECO:0007669"/>
    <property type="project" value="UniProtKB-KW"/>
</dbReference>
<protein>
    <recommendedName>
        <fullName evidence="6 15">Anthranilate synthase component 1</fullName>
        <ecNumber evidence="5 15">4.1.3.27</ecNumber>
    </recommendedName>
</protein>
<reference evidence="19" key="1">
    <citation type="submission" date="2016-10" db="EMBL/GenBank/DDBJ databases">
        <authorList>
            <person name="Varghese N."/>
            <person name="Submissions S."/>
        </authorList>
    </citation>
    <scope>NUCLEOTIDE SEQUENCE [LARGE SCALE GENOMIC DNA]</scope>
    <source>
        <strain evidence="19">CGMCC 1.10223</strain>
    </source>
</reference>
<dbReference type="InterPro" id="IPR005256">
    <property type="entry name" value="Anth_synth_I_PabB"/>
</dbReference>
<dbReference type="InterPro" id="IPR019999">
    <property type="entry name" value="Anth_synth_I-like"/>
</dbReference>
<evidence type="ECO:0000256" key="7">
    <source>
        <dbReference type="ARBA" id="ARBA00022605"/>
    </source>
</evidence>
<dbReference type="SUPFAM" id="SSF56322">
    <property type="entry name" value="ADC synthase"/>
    <property type="match status" value="1"/>
</dbReference>
<evidence type="ECO:0000256" key="15">
    <source>
        <dbReference type="RuleBase" id="RU364045"/>
    </source>
</evidence>
<evidence type="ECO:0000259" key="17">
    <source>
        <dbReference type="Pfam" id="PF04715"/>
    </source>
</evidence>
<keyword evidence="10 15" id="KW-0460">Magnesium</keyword>
<sequence length="612" mass="68858">MKWMMYKFSAYNRILFHREKSLSILSDGDSCLRLRTFVQDAAIGLFSGWPLLFCPHLKSTPLPWQGLFILNVSTHSEKGDVTMNSELQQVVKLSEEYNLIPIVRYMMADTETPIRLFQHFAKEKHAFLLESVEGGVKWARYSFIGTDPFMMLYGKNGEMIFEKNGEKISFDDKPLSLLKDHLRYYRSPAMSHLPPFTGGAIGFFGYDLLQYYEKLPAHRIDDLQMNDLQFMFCDQVIVFDHFKQQLQIIGNVHVPKETTQTGIVQSYGVEEAYNAAVAKIEATVERLQQQVKIPVPIGAGVPTMPEVGDVQSNLTKEQFIANVDKAKEYIRAGDIFQVVLSQRFSIETEVDPLHVYRVLRTMNPSPYMYYLKMGEEVIVGTSPEALVKVDGSKVETRPIAGTRPRGKTPEEDLALEQDLLADEKERAEHLMLVDLGRNDIGRVSEFGSVKCDSFMEIERYSHVMHIVSNVTGKLREDKDFYDAFLSCLPAGTVSGAPKLRAMEIIAELENEARGAYAGAIGYLGFGGTLDTCITIRTIIFKNGKAYVQSGAGIVWDSVPESEYTETVNKAKALLTAIRAAEQLFGKPGDACDQNFNAINSDYYIKAGEGFVQ</sequence>
<organism evidence="18 19">
    <name type="scientific">Paenibacillus algorifonticola</name>
    <dbReference type="NCBI Taxonomy" id="684063"/>
    <lineage>
        <taxon>Bacteria</taxon>
        <taxon>Bacillati</taxon>
        <taxon>Bacillota</taxon>
        <taxon>Bacilli</taxon>
        <taxon>Bacillales</taxon>
        <taxon>Paenibacillaceae</taxon>
        <taxon>Paenibacillus</taxon>
    </lineage>
</organism>
<accession>A0A1I2EEA3</accession>
<comment type="function">
    <text evidence="13 15">Part of a heterotetrameric complex that catalyzes the two-step biosynthesis of anthranilate, an intermediate in the biosynthesis of L-tryptophan. In the first step, the glutamine-binding beta subunit (TrpG) of anthranilate synthase (AS) provides the glutamine amidotransferase activity which generates ammonia as a substrate that, along with chorismate, is used in the second step, catalyzed by the large alpha subunit of AS (TrpE) to produce anthranilate. In the absence of TrpG, TrpE can synthesize anthranilate directly from chorismate and high concentrations of ammonia.</text>
</comment>
<evidence type="ECO:0000256" key="3">
    <source>
        <dbReference type="ARBA" id="ARBA00009562"/>
    </source>
</evidence>
<keyword evidence="8 15" id="KW-0479">Metal-binding</keyword>
<comment type="pathway">
    <text evidence="2 15">Amino-acid biosynthesis; L-tryptophan biosynthesis; L-tryptophan from chorismate: step 1/5.</text>
</comment>
<dbReference type="InterPro" id="IPR005801">
    <property type="entry name" value="ADC_synthase"/>
</dbReference>
<dbReference type="GO" id="GO:0000162">
    <property type="term" value="P:L-tryptophan biosynthetic process"/>
    <property type="evidence" value="ECO:0007669"/>
    <property type="project" value="UniProtKB-UniPathway"/>
</dbReference>